<dbReference type="InterPro" id="IPR029479">
    <property type="entry name" value="Nitroreductase"/>
</dbReference>
<dbReference type="PANTHER" id="PTHR43673">
    <property type="entry name" value="NAD(P)H NITROREDUCTASE YDGI-RELATED"/>
    <property type="match status" value="1"/>
</dbReference>
<dbReference type="SUPFAM" id="SSF55469">
    <property type="entry name" value="FMN-dependent nitroreductase-like"/>
    <property type="match status" value="1"/>
</dbReference>
<dbReference type="EMBL" id="FNQP01000011">
    <property type="protein sequence ID" value="SEA66986.1"/>
    <property type="molecule type" value="Genomic_DNA"/>
</dbReference>
<dbReference type="InterPro" id="IPR033878">
    <property type="entry name" value="NfsB-like"/>
</dbReference>
<feature type="domain" description="Nitroreductase" evidence="4">
    <location>
        <begin position="10"/>
        <end position="187"/>
    </location>
</feature>
<dbReference type="STRING" id="525918.SAMN05660964_02133"/>
<dbReference type="InterPro" id="IPR000415">
    <property type="entry name" value="Nitroreductase-like"/>
</dbReference>
<evidence type="ECO:0000256" key="2">
    <source>
        <dbReference type="ARBA" id="ARBA00022857"/>
    </source>
</evidence>
<accession>A0A1H4D367</accession>
<dbReference type="CDD" id="cd02149">
    <property type="entry name" value="NfsB-like"/>
    <property type="match status" value="1"/>
</dbReference>
<dbReference type="Pfam" id="PF00881">
    <property type="entry name" value="Nitroreductase"/>
    <property type="match status" value="1"/>
</dbReference>
<evidence type="ECO:0000256" key="3">
    <source>
        <dbReference type="ARBA" id="ARBA00023002"/>
    </source>
</evidence>
<evidence type="ECO:0000313" key="5">
    <source>
        <dbReference type="EMBL" id="SEA66986.1"/>
    </source>
</evidence>
<dbReference type="RefSeq" id="WP_093068490.1">
    <property type="nucleotide sequence ID" value="NZ_FNQP01000011.1"/>
</dbReference>
<gene>
    <name evidence="5" type="ORF">SAMN05660964_02133</name>
</gene>
<dbReference type="OrthoDB" id="9809288at2"/>
<protein>
    <submittedName>
        <fullName evidence="5">Nitroreductase</fullName>
    </submittedName>
</protein>
<evidence type="ECO:0000313" key="6">
    <source>
        <dbReference type="Proteomes" id="UP000199397"/>
    </source>
</evidence>
<dbReference type="Proteomes" id="UP000199397">
    <property type="component" value="Unassembled WGS sequence"/>
</dbReference>
<proteinExistence type="inferred from homology"/>
<name>A0A1H4D367_9GAMM</name>
<organism evidence="5 6">
    <name type="scientific">Thiothrix caldifontis</name>
    <dbReference type="NCBI Taxonomy" id="525918"/>
    <lineage>
        <taxon>Bacteria</taxon>
        <taxon>Pseudomonadati</taxon>
        <taxon>Pseudomonadota</taxon>
        <taxon>Gammaproteobacteria</taxon>
        <taxon>Thiotrichales</taxon>
        <taxon>Thiotrichaceae</taxon>
        <taxon>Thiothrix</taxon>
    </lineage>
</organism>
<reference evidence="5 6" key="1">
    <citation type="submission" date="2016-10" db="EMBL/GenBank/DDBJ databases">
        <authorList>
            <person name="de Groot N.N."/>
        </authorList>
    </citation>
    <scope>NUCLEOTIDE SEQUENCE [LARGE SCALE GENOMIC DNA]</scope>
    <source>
        <strain evidence="5 6">DSM 21228</strain>
    </source>
</reference>
<dbReference type="GO" id="GO:0016491">
    <property type="term" value="F:oxidoreductase activity"/>
    <property type="evidence" value="ECO:0007669"/>
    <property type="project" value="UniProtKB-KW"/>
</dbReference>
<dbReference type="AlphaFoldDB" id="A0A1H4D367"/>
<keyword evidence="6" id="KW-1185">Reference proteome</keyword>
<keyword evidence="3" id="KW-0560">Oxidoreductase</keyword>
<dbReference type="Gene3D" id="3.40.109.10">
    <property type="entry name" value="NADH Oxidase"/>
    <property type="match status" value="1"/>
</dbReference>
<sequence length="207" mass="23280">MQPFMQAMNFRHACKKFDPSRQIPADEFQQILEFGRLSPSSFGMEHWHFVVVQTPRLREKLREACWGQPQITESSHVVVILAKTAAVEPYSDYVQHLFGRRGLPTEAEQAYLAKYAAHNESEIKPYLNTFAWSSKQCYIALANMMTGAASMGIDSCPIEGFSKAGVEALLAVDTRQYGVAVVVAFGYRAGEQPAKLRQPLADLVEYR</sequence>
<keyword evidence="2" id="KW-0521">NADP</keyword>
<dbReference type="PANTHER" id="PTHR43673:SF12">
    <property type="entry name" value="PROTEIN DRGA"/>
    <property type="match status" value="1"/>
</dbReference>
<comment type="similarity">
    <text evidence="1">Belongs to the nitroreductase family.</text>
</comment>
<evidence type="ECO:0000259" key="4">
    <source>
        <dbReference type="Pfam" id="PF00881"/>
    </source>
</evidence>
<evidence type="ECO:0000256" key="1">
    <source>
        <dbReference type="ARBA" id="ARBA00007118"/>
    </source>
</evidence>